<dbReference type="InterPro" id="IPR007263">
    <property type="entry name" value="DCC1-like"/>
</dbReference>
<dbReference type="RefSeq" id="XP_004342546.1">
    <property type="nucleotide sequence ID" value="XM_004342497.1"/>
</dbReference>
<dbReference type="Pfam" id="PF04134">
    <property type="entry name" value="DCC1-like"/>
    <property type="match status" value="1"/>
</dbReference>
<keyword evidence="2" id="KW-1185">Reference proteome</keyword>
<name>L8H534_ACACF</name>
<organism evidence="1 2">
    <name type="scientific">Acanthamoeba castellanii (strain ATCC 30010 / Neff)</name>
    <dbReference type="NCBI Taxonomy" id="1257118"/>
    <lineage>
        <taxon>Eukaryota</taxon>
        <taxon>Amoebozoa</taxon>
        <taxon>Discosea</taxon>
        <taxon>Longamoebia</taxon>
        <taxon>Centramoebida</taxon>
        <taxon>Acanthamoebidae</taxon>
        <taxon>Acanthamoeba</taxon>
    </lineage>
</organism>
<dbReference type="EMBL" id="KB007920">
    <property type="protein sequence ID" value="ELR20352.1"/>
    <property type="molecule type" value="Genomic_DNA"/>
</dbReference>
<reference evidence="1 2" key="1">
    <citation type="journal article" date="2013" name="Genome Biol.">
        <title>Genome of Acanthamoeba castellanii highlights extensive lateral gene transfer and early evolution of tyrosine kinase signaling.</title>
        <authorList>
            <person name="Clarke M."/>
            <person name="Lohan A.J."/>
            <person name="Liu B."/>
            <person name="Lagkouvardos I."/>
            <person name="Roy S."/>
            <person name="Zafar N."/>
            <person name="Bertelli C."/>
            <person name="Schilde C."/>
            <person name="Kianianmomeni A."/>
            <person name="Burglin T.R."/>
            <person name="Frech C."/>
            <person name="Turcotte B."/>
            <person name="Kopec K.O."/>
            <person name="Synnott J.M."/>
            <person name="Choo C."/>
            <person name="Paponov I."/>
            <person name="Finkler A."/>
            <person name="Soon Heng Tan C."/>
            <person name="Hutchins A.P."/>
            <person name="Weinmeier T."/>
            <person name="Rattei T."/>
            <person name="Chu J.S."/>
            <person name="Gimenez G."/>
            <person name="Irimia M."/>
            <person name="Rigden D.J."/>
            <person name="Fitzpatrick D.A."/>
            <person name="Lorenzo-Morales J."/>
            <person name="Bateman A."/>
            <person name="Chiu C.H."/>
            <person name="Tang P."/>
            <person name="Hegemann P."/>
            <person name="Fromm H."/>
            <person name="Raoult D."/>
            <person name="Greub G."/>
            <person name="Miranda-Saavedra D."/>
            <person name="Chen N."/>
            <person name="Nash P."/>
            <person name="Ginger M.L."/>
            <person name="Horn M."/>
            <person name="Schaap P."/>
            <person name="Caler L."/>
            <person name="Loftus B."/>
        </authorList>
    </citation>
    <scope>NUCLEOTIDE SEQUENCE [LARGE SCALE GENOMIC DNA]</scope>
    <source>
        <strain evidence="1 2">Neff</strain>
    </source>
</reference>
<dbReference type="GeneID" id="14921202"/>
<accession>L8H534</accession>
<evidence type="ECO:0000313" key="2">
    <source>
        <dbReference type="Proteomes" id="UP000011083"/>
    </source>
</evidence>
<dbReference type="KEGG" id="acan:ACA1_185860"/>
<evidence type="ECO:0000313" key="1">
    <source>
        <dbReference type="EMBL" id="ELR20352.1"/>
    </source>
</evidence>
<dbReference type="Proteomes" id="UP000011083">
    <property type="component" value="Unassembled WGS sequence"/>
</dbReference>
<proteinExistence type="predicted"/>
<dbReference type="VEuPathDB" id="AmoebaDB:ACA1_185860"/>
<dbReference type="InterPro" id="IPR044691">
    <property type="entry name" value="DCC1_Trx"/>
</dbReference>
<gene>
    <name evidence="1" type="ORF">ACA1_185860</name>
</gene>
<dbReference type="GO" id="GO:0015035">
    <property type="term" value="F:protein-disulfide reductase activity"/>
    <property type="evidence" value="ECO:0007669"/>
    <property type="project" value="InterPro"/>
</dbReference>
<dbReference type="PANTHER" id="PTHR34290:SF2">
    <property type="entry name" value="OS04G0668800 PROTEIN"/>
    <property type="match status" value="1"/>
</dbReference>
<sequence length="120" mass="14155">MFYDGKCPLCAYEVSHYQRLDKDFKNIRFLDINDDGVKDVLAEKGLTFDDAMARMHVETKDGRMVEGVESFVQVWQELPYWRHLVPLARVPGVTWAMHQAYTAFARNRLWLTGREQEKKE</sequence>
<dbReference type="OrthoDB" id="441708at2759"/>
<dbReference type="AlphaFoldDB" id="L8H534"/>
<dbReference type="PANTHER" id="PTHR34290">
    <property type="entry name" value="SI:CH73-390P7.2"/>
    <property type="match status" value="1"/>
</dbReference>
<protein>
    <submittedName>
        <fullName evidence="1">Thiol-disulfide oxidoreductase DCC, putative</fullName>
    </submittedName>
</protein>